<sequence length="194" mass="20091">MKFLFCISILAALGMLVNCDELPAPSIDEDEDCSTVIYDLIDCMPYMSLDSDVKLDPLCCEGLKIVFAINSKCICEGLKASTQFGILVNMTRAVLLPSACGVDVPVTDNCDLALPPAGEPVGLPDLSSPQPAPSEETPTSPAPSDVDVVAPTPPTSASDGDVVAPAASKAGGNSIYVPFIVIISLLLVLSSAMC</sequence>
<protein>
    <submittedName>
        <fullName evidence="1">Uncharacterized protein</fullName>
    </submittedName>
</protein>
<name>A0ACB7G2P2_MANES</name>
<comment type="caution">
    <text evidence="1">The sequence shown here is derived from an EMBL/GenBank/DDBJ whole genome shotgun (WGS) entry which is preliminary data.</text>
</comment>
<evidence type="ECO:0000313" key="1">
    <source>
        <dbReference type="EMBL" id="KAG8632981.1"/>
    </source>
</evidence>
<proteinExistence type="predicted"/>
<keyword evidence="2" id="KW-1185">Reference proteome</keyword>
<evidence type="ECO:0000313" key="2">
    <source>
        <dbReference type="Proteomes" id="UP000091857"/>
    </source>
</evidence>
<dbReference type="Proteomes" id="UP000091857">
    <property type="component" value="Chromosome 18"/>
</dbReference>
<dbReference type="EMBL" id="CM004404">
    <property type="protein sequence ID" value="KAG8632981.1"/>
    <property type="molecule type" value="Genomic_DNA"/>
</dbReference>
<organism evidence="1 2">
    <name type="scientific">Manihot esculenta</name>
    <name type="common">Cassava</name>
    <name type="synonym">Jatropha manihot</name>
    <dbReference type="NCBI Taxonomy" id="3983"/>
    <lineage>
        <taxon>Eukaryota</taxon>
        <taxon>Viridiplantae</taxon>
        <taxon>Streptophyta</taxon>
        <taxon>Embryophyta</taxon>
        <taxon>Tracheophyta</taxon>
        <taxon>Spermatophyta</taxon>
        <taxon>Magnoliopsida</taxon>
        <taxon>eudicotyledons</taxon>
        <taxon>Gunneridae</taxon>
        <taxon>Pentapetalae</taxon>
        <taxon>rosids</taxon>
        <taxon>fabids</taxon>
        <taxon>Malpighiales</taxon>
        <taxon>Euphorbiaceae</taxon>
        <taxon>Crotonoideae</taxon>
        <taxon>Manihoteae</taxon>
        <taxon>Manihot</taxon>
    </lineage>
</organism>
<accession>A0ACB7G2P2</accession>
<gene>
    <name evidence="1" type="ORF">MANES_18G070100v8</name>
</gene>
<reference evidence="2" key="1">
    <citation type="journal article" date="2016" name="Nat. Biotechnol.">
        <title>Sequencing wild and cultivated cassava and related species reveals extensive interspecific hybridization and genetic diversity.</title>
        <authorList>
            <person name="Bredeson J.V."/>
            <person name="Lyons J.B."/>
            <person name="Prochnik S.E."/>
            <person name="Wu G.A."/>
            <person name="Ha C.M."/>
            <person name="Edsinger-Gonzales E."/>
            <person name="Grimwood J."/>
            <person name="Schmutz J."/>
            <person name="Rabbi I.Y."/>
            <person name="Egesi C."/>
            <person name="Nauluvula P."/>
            <person name="Lebot V."/>
            <person name="Ndunguru J."/>
            <person name="Mkamilo G."/>
            <person name="Bart R.S."/>
            <person name="Setter T.L."/>
            <person name="Gleadow R.M."/>
            <person name="Kulakow P."/>
            <person name="Ferguson M.E."/>
            <person name="Rounsley S."/>
            <person name="Rokhsar D.S."/>
        </authorList>
    </citation>
    <scope>NUCLEOTIDE SEQUENCE [LARGE SCALE GENOMIC DNA]</scope>
    <source>
        <strain evidence="2">cv. AM560-2</strain>
    </source>
</reference>